<dbReference type="GO" id="GO:0005829">
    <property type="term" value="C:cytosol"/>
    <property type="evidence" value="ECO:0007669"/>
    <property type="project" value="TreeGrafter"/>
</dbReference>
<name>A0AAW0DG40_9AGAR</name>
<evidence type="ECO:0000256" key="1">
    <source>
        <dbReference type="SAM" id="MobiDB-lite"/>
    </source>
</evidence>
<dbReference type="Proteomes" id="UP001383192">
    <property type="component" value="Unassembled WGS sequence"/>
</dbReference>
<sequence length="252" mass="26858">MTIEPSTTAVAVYCGSSTGNQPAFVKAATSLGTALANSKRRLVYGGSHRGIMGAVSRAVLDAGGHVTGILPYAMVAAGGEGEKVRQPKEESVGGGDGSVMVDVEPDDEHLETIVVDSMHTRKVEMAKRSCGFIGLPGGFGTFEEVFEVTTWTQLGIHIKPVILLNVLGFYDPLRQQIRNAIEAGFIQPYNESLIIFVDGPDSRAREDHESFDWGKAALSALENWKGLKGKAMFDWGTKPDGQVSEEGSLGAS</sequence>
<dbReference type="PANTHER" id="PTHR31223:SF70">
    <property type="entry name" value="LOG FAMILY PROTEIN YJL055W"/>
    <property type="match status" value="1"/>
</dbReference>
<organism evidence="2 3">
    <name type="scientific">Paramarasmius palmivorus</name>
    <dbReference type="NCBI Taxonomy" id="297713"/>
    <lineage>
        <taxon>Eukaryota</taxon>
        <taxon>Fungi</taxon>
        <taxon>Dikarya</taxon>
        <taxon>Basidiomycota</taxon>
        <taxon>Agaricomycotina</taxon>
        <taxon>Agaricomycetes</taxon>
        <taxon>Agaricomycetidae</taxon>
        <taxon>Agaricales</taxon>
        <taxon>Marasmiineae</taxon>
        <taxon>Marasmiaceae</taxon>
        <taxon>Paramarasmius</taxon>
    </lineage>
</organism>
<dbReference type="GO" id="GO:0016799">
    <property type="term" value="F:hydrolase activity, hydrolyzing N-glycosyl compounds"/>
    <property type="evidence" value="ECO:0007669"/>
    <property type="project" value="TreeGrafter"/>
</dbReference>
<feature type="compositionally biased region" description="Basic and acidic residues" evidence="1">
    <location>
        <begin position="80"/>
        <end position="91"/>
    </location>
</feature>
<gene>
    <name evidence="2" type="ORF">VNI00_005986</name>
</gene>
<proteinExistence type="predicted"/>
<dbReference type="EMBL" id="JAYKXP010000017">
    <property type="protein sequence ID" value="KAK7049385.1"/>
    <property type="molecule type" value="Genomic_DNA"/>
</dbReference>
<feature type="region of interest" description="Disordered" evidence="1">
    <location>
        <begin position="80"/>
        <end position="101"/>
    </location>
</feature>
<dbReference type="InterPro" id="IPR005269">
    <property type="entry name" value="LOG"/>
</dbReference>
<keyword evidence="3" id="KW-1185">Reference proteome</keyword>
<dbReference type="SUPFAM" id="SSF102405">
    <property type="entry name" value="MCP/YpsA-like"/>
    <property type="match status" value="1"/>
</dbReference>
<accession>A0AAW0DG40</accession>
<evidence type="ECO:0000313" key="2">
    <source>
        <dbReference type="EMBL" id="KAK7049385.1"/>
    </source>
</evidence>
<reference evidence="2 3" key="1">
    <citation type="submission" date="2024-01" db="EMBL/GenBank/DDBJ databases">
        <title>A draft genome for a cacao thread blight-causing isolate of Paramarasmius palmivorus.</title>
        <authorList>
            <person name="Baruah I.K."/>
            <person name="Bukari Y."/>
            <person name="Amoako-Attah I."/>
            <person name="Meinhardt L.W."/>
            <person name="Bailey B.A."/>
            <person name="Cohen S.P."/>
        </authorList>
    </citation>
    <scope>NUCLEOTIDE SEQUENCE [LARGE SCALE GENOMIC DNA]</scope>
    <source>
        <strain evidence="2 3">GH-12</strain>
    </source>
</reference>
<dbReference type="PANTHER" id="PTHR31223">
    <property type="entry name" value="LOG FAMILY PROTEIN YJL055W"/>
    <property type="match status" value="1"/>
</dbReference>
<evidence type="ECO:0000313" key="3">
    <source>
        <dbReference type="Proteomes" id="UP001383192"/>
    </source>
</evidence>
<protein>
    <recommendedName>
        <fullName evidence="4">Cytokinin riboside 5'-monophosphate phosphoribohydrolase</fullName>
    </recommendedName>
</protein>
<dbReference type="AlphaFoldDB" id="A0AAW0DG40"/>
<dbReference type="Gene3D" id="3.40.50.450">
    <property type="match status" value="1"/>
</dbReference>
<dbReference type="GO" id="GO:0009691">
    <property type="term" value="P:cytokinin biosynthetic process"/>
    <property type="evidence" value="ECO:0007669"/>
    <property type="project" value="InterPro"/>
</dbReference>
<evidence type="ECO:0008006" key="4">
    <source>
        <dbReference type="Google" id="ProtNLM"/>
    </source>
</evidence>
<comment type="caution">
    <text evidence="2">The sequence shown here is derived from an EMBL/GenBank/DDBJ whole genome shotgun (WGS) entry which is preliminary data.</text>
</comment>
<dbReference type="Pfam" id="PF03641">
    <property type="entry name" value="Lysine_decarbox"/>
    <property type="match status" value="1"/>
</dbReference>
<dbReference type="InterPro" id="IPR031100">
    <property type="entry name" value="LOG_fam"/>
</dbReference>
<dbReference type="NCBIfam" id="TIGR00730">
    <property type="entry name" value="Rossman fold protein, TIGR00730 family"/>
    <property type="match status" value="1"/>
</dbReference>